<evidence type="ECO:0000256" key="4">
    <source>
        <dbReference type="ARBA" id="ARBA00022691"/>
    </source>
</evidence>
<dbReference type="GO" id="GO:0009307">
    <property type="term" value="P:DNA restriction-modification system"/>
    <property type="evidence" value="ECO:0007669"/>
    <property type="project" value="UniProtKB-KW"/>
</dbReference>
<evidence type="ECO:0000256" key="7">
    <source>
        <dbReference type="SAM" id="MobiDB-lite"/>
    </source>
</evidence>
<dbReference type="Gene3D" id="3.40.50.150">
    <property type="entry name" value="Vaccinia Virus protein VP39"/>
    <property type="match status" value="1"/>
</dbReference>
<evidence type="ECO:0000313" key="8">
    <source>
        <dbReference type="EMBL" id="MLW02854.1"/>
    </source>
</evidence>
<evidence type="ECO:0000256" key="2">
    <source>
        <dbReference type="ARBA" id="ARBA00022603"/>
    </source>
</evidence>
<dbReference type="AlphaFoldDB" id="A0A3R0YRT5"/>
<comment type="caution">
    <text evidence="8">The sequence shown here is derived from an EMBL/GenBank/DDBJ whole genome shotgun (WGS) entry which is preliminary data.</text>
</comment>
<gene>
    <name evidence="8" type="ORF">EAK82_22285</name>
</gene>
<feature type="region of interest" description="Disordered" evidence="7">
    <location>
        <begin position="360"/>
        <end position="381"/>
    </location>
</feature>
<dbReference type="GO" id="GO:0003886">
    <property type="term" value="F:DNA (cytosine-5-)-methyltransferase activity"/>
    <property type="evidence" value="ECO:0007669"/>
    <property type="project" value="UniProtKB-EC"/>
</dbReference>
<keyword evidence="4" id="KW-0949">S-adenosyl-L-methionine</keyword>
<dbReference type="Gene3D" id="3.90.120.10">
    <property type="entry name" value="DNA Methylase, subunit A, domain 2"/>
    <property type="match status" value="1"/>
</dbReference>
<dbReference type="PANTHER" id="PTHR10629:SF52">
    <property type="entry name" value="DNA (CYTOSINE-5)-METHYLTRANSFERASE 1"/>
    <property type="match status" value="1"/>
</dbReference>
<dbReference type="GO" id="GO:0032259">
    <property type="term" value="P:methylation"/>
    <property type="evidence" value="ECO:0007669"/>
    <property type="project" value="UniProtKB-KW"/>
</dbReference>
<keyword evidence="5" id="KW-0680">Restriction system</keyword>
<accession>A0A3R0YRT5</accession>
<name>A0A3R0YRT5_SALER</name>
<dbReference type="InterPro" id="IPR001525">
    <property type="entry name" value="C5_MeTfrase"/>
</dbReference>
<protein>
    <recommendedName>
        <fullName evidence="1">DNA (cytosine-5-)-methyltransferase</fullName>
        <ecNumber evidence="1">2.1.1.37</ecNumber>
    </recommendedName>
</protein>
<comment type="catalytic activity">
    <reaction evidence="6">
        <text>a 2'-deoxycytidine in DNA + S-adenosyl-L-methionine = a 5-methyl-2'-deoxycytidine in DNA + S-adenosyl-L-homocysteine + H(+)</text>
        <dbReference type="Rhea" id="RHEA:13681"/>
        <dbReference type="Rhea" id="RHEA-COMP:11369"/>
        <dbReference type="Rhea" id="RHEA-COMP:11370"/>
        <dbReference type="ChEBI" id="CHEBI:15378"/>
        <dbReference type="ChEBI" id="CHEBI:57856"/>
        <dbReference type="ChEBI" id="CHEBI:59789"/>
        <dbReference type="ChEBI" id="CHEBI:85452"/>
        <dbReference type="ChEBI" id="CHEBI:85454"/>
        <dbReference type="EC" id="2.1.1.37"/>
    </reaction>
</comment>
<organism evidence="8">
    <name type="scientific">Salmonella enterica</name>
    <name type="common">Salmonella choleraesuis</name>
    <dbReference type="NCBI Taxonomy" id="28901"/>
    <lineage>
        <taxon>Bacteria</taxon>
        <taxon>Pseudomonadati</taxon>
        <taxon>Pseudomonadota</taxon>
        <taxon>Gammaproteobacteria</taxon>
        <taxon>Enterobacterales</taxon>
        <taxon>Enterobacteriaceae</taxon>
        <taxon>Salmonella</taxon>
    </lineage>
</organism>
<dbReference type="SUPFAM" id="SSF53335">
    <property type="entry name" value="S-adenosyl-L-methionine-dependent methyltransferases"/>
    <property type="match status" value="1"/>
</dbReference>
<evidence type="ECO:0000256" key="6">
    <source>
        <dbReference type="ARBA" id="ARBA00047422"/>
    </source>
</evidence>
<keyword evidence="3 8" id="KW-0808">Transferase</keyword>
<dbReference type="EMBL" id="RVIJ01000032">
    <property type="protein sequence ID" value="MLW02854.1"/>
    <property type="molecule type" value="Genomic_DNA"/>
</dbReference>
<evidence type="ECO:0000256" key="3">
    <source>
        <dbReference type="ARBA" id="ARBA00022679"/>
    </source>
</evidence>
<reference evidence="8" key="1">
    <citation type="submission" date="2018-10" db="EMBL/GenBank/DDBJ databases">
        <authorList>
            <consortium name="PulseNet: The National Subtyping Network for Foodborne Disease Surveillance"/>
            <person name="Tarr C.L."/>
            <person name="Trees E."/>
            <person name="Katz L.S."/>
            <person name="Carleton-Romer H.A."/>
            <person name="Stroika S."/>
            <person name="Kucerova Z."/>
            <person name="Roache K.F."/>
            <person name="Sabol A.L."/>
            <person name="Besser J."/>
            <person name="Gerner-Smidt P."/>
        </authorList>
    </citation>
    <scope>NUCLEOTIDE SEQUENCE [LARGE SCALE GENOMIC DNA]</scope>
    <source>
        <strain evidence="8">PNUSAS038541</strain>
    </source>
</reference>
<dbReference type="GO" id="GO:0044027">
    <property type="term" value="P:negative regulation of gene expression via chromosomal CpG island methylation"/>
    <property type="evidence" value="ECO:0007669"/>
    <property type="project" value="TreeGrafter"/>
</dbReference>
<dbReference type="InterPro" id="IPR050390">
    <property type="entry name" value="C5-Methyltransferase"/>
</dbReference>
<evidence type="ECO:0000256" key="1">
    <source>
        <dbReference type="ARBA" id="ARBA00011975"/>
    </source>
</evidence>
<keyword evidence="2 8" id="KW-0489">Methyltransferase</keyword>
<dbReference type="Proteomes" id="UP000885392">
    <property type="component" value="Unassembled WGS sequence"/>
</dbReference>
<evidence type="ECO:0000256" key="5">
    <source>
        <dbReference type="ARBA" id="ARBA00022747"/>
    </source>
</evidence>
<dbReference type="InterPro" id="IPR029063">
    <property type="entry name" value="SAM-dependent_MTases_sf"/>
</dbReference>
<dbReference type="PANTHER" id="PTHR10629">
    <property type="entry name" value="CYTOSINE-SPECIFIC METHYLTRANSFERASE"/>
    <property type="match status" value="1"/>
</dbReference>
<dbReference type="EC" id="2.1.1.37" evidence="1"/>
<sequence length="718" mass="77619">MNNEIIVDNFAGGGGASTGIEMAIGRSVDIAINHDENAVAMHTTNHPDTLHYCESVYEVRPKVATAGRPVALAWFSPDCRHFSKAKGSKPVEKAIRGLAWVVLRWGLDVEPRVMKLENVEEFKTWGPLLREMPFISHADRFLDEFIGPPEPVEQRPDPARIGETFNAFVAMLTTGISASHPALAECCEFLNISLDSKDAARLVKGLGYVVEYRELRACDYGAPTIRKRFFMVARCDGQPVVWPEPTHGDPKSEAVKSGRLKPWRTAAECIDWSIPAPSIFGRKKPLAENTLRRIARGIQRFVIDSEQPYIVPFIVKCNHTSSKSEYDCFRGQSLQEPLQTITKKHGYAVAVPHLTKFRTGATGQNVTDPAPTITAGTSTRPGGNGHALGIVEAALTPFLAGNGGSEYQAKPRPLDKPAHTILKQSRACLVAPVITRQFGASIGHRADEPGATVTAGGGGKSQLTTATLIQMGYGERPGQQPRVLQLGKPLGTVTAGGGKFAITSAFLAKHYGGNYTGPGVGLDDPAHSITTVDHHAVVSAHLMVNNTGHAGGAADSPAHTVTTGNHHAILASHLVKLRGTCRDGQCVDAPMPTVTAGGLHVGNIETSLAVYEYDEERAQQVLSFLRKYCGEDCTGLVTVSGVVYRIVDIGMRMLQPRELYRAQGFPDWYIIEHDFRGVKYAKDKQVARCGNAVPPQFAEALLRANLPELCVNGEVIAA</sequence>
<dbReference type="GO" id="GO:0003677">
    <property type="term" value="F:DNA binding"/>
    <property type="evidence" value="ECO:0007669"/>
    <property type="project" value="TreeGrafter"/>
</dbReference>
<dbReference type="Pfam" id="PF00145">
    <property type="entry name" value="DNA_methylase"/>
    <property type="match status" value="2"/>
</dbReference>
<proteinExistence type="predicted"/>